<name>A0A1H4REN3_9MICC</name>
<accession>A0A1H4REN3</accession>
<proteinExistence type="predicted"/>
<feature type="region of interest" description="Disordered" evidence="1">
    <location>
        <begin position="1"/>
        <end position="26"/>
    </location>
</feature>
<sequence>MDAEEITVDEHADDGTSADGMGPVQDPAVAQVLSALEELEDAPLEEHPAGLDRIHDALGSLLDGPLVPGIQPR</sequence>
<dbReference type="STRING" id="156980.SAMN04489745_2540"/>
<evidence type="ECO:0000313" key="3">
    <source>
        <dbReference type="Proteomes" id="UP000182652"/>
    </source>
</evidence>
<reference evidence="2 3" key="1">
    <citation type="submission" date="2016-10" db="EMBL/GenBank/DDBJ databases">
        <authorList>
            <person name="de Groot N.N."/>
        </authorList>
    </citation>
    <scope>NUCLEOTIDE SEQUENCE [LARGE SCALE GENOMIC DNA]</scope>
    <source>
        <strain evidence="2 3">DSM 10495</strain>
    </source>
</reference>
<dbReference type="AlphaFoldDB" id="A0A1H4REN3"/>
<evidence type="ECO:0000256" key="1">
    <source>
        <dbReference type="SAM" id="MobiDB-lite"/>
    </source>
</evidence>
<dbReference type="RefSeq" id="WP_066217469.1">
    <property type="nucleotide sequence ID" value="NZ_FNSN01000003.1"/>
</dbReference>
<protein>
    <submittedName>
        <fullName evidence="2">Uncharacterized protein</fullName>
    </submittedName>
</protein>
<gene>
    <name evidence="2" type="ORF">SAMN04489745_2540</name>
</gene>
<dbReference type="EMBL" id="FNSN01000003">
    <property type="protein sequence ID" value="SEC30268.1"/>
    <property type="molecule type" value="Genomic_DNA"/>
</dbReference>
<organism evidence="2 3">
    <name type="scientific">Arthrobacter woluwensis</name>
    <dbReference type="NCBI Taxonomy" id="156980"/>
    <lineage>
        <taxon>Bacteria</taxon>
        <taxon>Bacillati</taxon>
        <taxon>Actinomycetota</taxon>
        <taxon>Actinomycetes</taxon>
        <taxon>Micrococcales</taxon>
        <taxon>Micrococcaceae</taxon>
        <taxon>Arthrobacter</taxon>
    </lineage>
</organism>
<keyword evidence="3" id="KW-1185">Reference proteome</keyword>
<dbReference type="Proteomes" id="UP000182652">
    <property type="component" value="Unassembled WGS sequence"/>
</dbReference>
<evidence type="ECO:0000313" key="2">
    <source>
        <dbReference type="EMBL" id="SEC30268.1"/>
    </source>
</evidence>